<dbReference type="InterPro" id="IPR051269">
    <property type="entry name" value="Fe-S_cluster_ET"/>
</dbReference>
<evidence type="ECO:0000256" key="4">
    <source>
        <dbReference type="ARBA" id="ARBA00023004"/>
    </source>
</evidence>
<protein>
    <submittedName>
        <fullName evidence="6">Unannotated protein</fullName>
    </submittedName>
</protein>
<evidence type="ECO:0000256" key="1">
    <source>
        <dbReference type="ARBA" id="ARBA00022448"/>
    </source>
</evidence>
<accession>A0A6J7D8X4</accession>
<gene>
    <name evidence="6" type="ORF">UFOPK3381_00602</name>
</gene>
<name>A0A6J7D8X4_9ZZZZ</name>
<dbReference type="SUPFAM" id="SSF54862">
    <property type="entry name" value="4Fe-4S ferredoxins"/>
    <property type="match status" value="1"/>
</dbReference>
<evidence type="ECO:0000256" key="5">
    <source>
        <dbReference type="ARBA" id="ARBA00023014"/>
    </source>
</evidence>
<keyword evidence="5" id="KW-0411">Iron-sulfur</keyword>
<dbReference type="PANTHER" id="PTHR36923:SF3">
    <property type="entry name" value="FERREDOXIN"/>
    <property type="match status" value="1"/>
</dbReference>
<proteinExistence type="predicted"/>
<keyword evidence="2" id="KW-0479">Metal-binding</keyword>
<evidence type="ECO:0000256" key="2">
    <source>
        <dbReference type="ARBA" id="ARBA00022723"/>
    </source>
</evidence>
<keyword evidence="3" id="KW-0249">Electron transport</keyword>
<dbReference type="GO" id="GO:0046872">
    <property type="term" value="F:metal ion binding"/>
    <property type="evidence" value="ECO:0007669"/>
    <property type="project" value="UniProtKB-KW"/>
</dbReference>
<dbReference type="AlphaFoldDB" id="A0A6J7D8X4"/>
<organism evidence="6">
    <name type="scientific">freshwater metagenome</name>
    <dbReference type="NCBI Taxonomy" id="449393"/>
    <lineage>
        <taxon>unclassified sequences</taxon>
        <taxon>metagenomes</taxon>
        <taxon>ecological metagenomes</taxon>
    </lineage>
</organism>
<dbReference type="Gene3D" id="3.30.70.20">
    <property type="match status" value="1"/>
</dbReference>
<dbReference type="GO" id="GO:0051536">
    <property type="term" value="F:iron-sulfur cluster binding"/>
    <property type="evidence" value="ECO:0007669"/>
    <property type="project" value="UniProtKB-KW"/>
</dbReference>
<keyword evidence="1" id="KW-0813">Transport</keyword>
<dbReference type="EMBL" id="CAFBLN010000018">
    <property type="protein sequence ID" value="CAB4867412.1"/>
    <property type="molecule type" value="Genomic_DNA"/>
</dbReference>
<evidence type="ECO:0000313" key="6">
    <source>
        <dbReference type="EMBL" id="CAB4867412.1"/>
    </source>
</evidence>
<reference evidence="6" key="1">
    <citation type="submission" date="2020-05" db="EMBL/GenBank/DDBJ databases">
        <authorList>
            <person name="Chiriac C."/>
            <person name="Salcher M."/>
            <person name="Ghai R."/>
            <person name="Kavagutti S V."/>
        </authorList>
    </citation>
    <scope>NUCLEOTIDE SEQUENCE</scope>
</reference>
<sequence>MKVVINADACTGQGRCFGIAPELFDFDDLGNGVVKGDGKVTPELVEKARLAEANCPEHAISIEE</sequence>
<evidence type="ECO:0000256" key="3">
    <source>
        <dbReference type="ARBA" id="ARBA00022982"/>
    </source>
</evidence>
<keyword evidence="4" id="KW-0408">Iron</keyword>
<dbReference type="Pfam" id="PF13459">
    <property type="entry name" value="Fer4_15"/>
    <property type="match status" value="1"/>
</dbReference>
<dbReference type="PANTHER" id="PTHR36923">
    <property type="entry name" value="FERREDOXIN"/>
    <property type="match status" value="1"/>
</dbReference>